<organism evidence="1 2">
    <name type="scientific">Halteria grandinella</name>
    <dbReference type="NCBI Taxonomy" id="5974"/>
    <lineage>
        <taxon>Eukaryota</taxon>
        <taxon>Sar</taxon>
        <taxon>Alveolata</taxon>
        <taxon>Ciliophora</taxon>
        <taxon>Intramacronucleata</taxon>
        <taxon>Spirotrichea</taxon>
        <taxon>Stichotrichia</taxon>
        <taxon>Sporadotrichida</taxon>
        <taxon>Halteriidae</taxon>
        <taxon>Halteria</taxon>
    </lineage>
</organism>
<dbReference type="Proteomes" id="UP000785679">
    <property type="component" value="Unassembled WGS sequence"/>
</dbReference>
<sequence length="143" mass="17360">MNNISCHYRNYQLFYSLKLSNLLHQNWLPNFKIQFSQFLHFFNRILGHRLNQIVDLIYIFLSHKRKPKFYQFFHLTQHIPQCLSDSIINRCKGQSQFSQSHELTNFQAKFINGSSFLYLLILDFQFRYIFILIKSIQNLNNMS</sequence>
<proteinExistence type="predicted"/>
<protein>
    <submittedName>
        <fullName evidence="1">Uncharacterized protein</fullName>
    </submittedName>
</protein>
<evidence type="ECO:0000313" key="1">
    <source>
        <dbReference type="EMBL" id="TNV73548.1"/>
    </source>
</evidence>
<name>A0A8J8SX49_HALGN</name>
<accession>A0A8J8SX49</accession>
<reference evidence="1" key="1">
    <citation type="submission" date="2019-06" db="EMBL/GenBank/DDBJ databases">
        <authorList>
            <person name="Zheng W."/>
        </authorList>
    </citation>
    <scope>NUCLEOTIDE SEQUENCE</scope>
    <source>
        <strain evidence="1">QDHG01</strain>
    </source>
</reference>
<comment type="caution">
    <text evidence="1">The sequence shown here is derived from an EMBL/GenBank/DDBJ whole genome shotgun (WGS) entry which is preliminary data.</text>
</comment>
<dbReference type="AlphaFoldDB" id="A0A8J8SX49"/>
<evidence type="ECO:0000313" key="2">
    <source>
        <dbReference type="Proteomes" id="UP000785679"/>
    </source>
</evidence>
<gene>
    <name evidence="1" type="ORF">FGO68_gene17015</name>
</gene>
<dbReference type="EMBL" id="RRYP01018615">
    <property type="protein sequence ID" value="TNV73548.1"/>
    <property type="molecule type" value="Genomic_DNA"/>
</dbReference>
<keyword evidence="2" id="KW-1185">Reference proteome</keyword>